<evidence type="ECO:0000313" key="6">
    <source>
        <dbReference type="Proteomes" id="UP000243686"/>
    </source>
</evidence>
<evidence type="ECO:0000256" key="2">
    <source>
        <dbReference type="ARBA" id="ARBA00022737"/>
    </source>
</evidence>
<evidence type="ECO:0000256" key="1">
    <source>
        <dbReference type="ARBA" id="ARBA00022614"/>
    </source>
</evidence>
<sequence length="930" mass="104372">MDRSNAAQNPEDARNSETCVIEVPYDGRKCIIFCGVNSAKFSDAVHSCETAEVLILRDSDLEDIPKSIEFLRFLQILIINGCSLRILPESVISLQSLALLDLSGNKLTTLPEEVGRLSSLKVLNLSCNILSEIPETVYDLLNLQSLDLSENNLSVLSPSIRKLKGLQVLLCASNQLRYLPEEITCLSNLLVLRLMNNQLCYLPRAFSSLKSLLVLQLDSNHFDHIPSQLFKCVSLVELSMQDNKIMGVLPKELSQLVNLRALNIAYNYFTTLTDALTKLEKLEYLNLNGNSMRNVDISLRTLQQLQEISFAGCGMSSVPDDIGCLKNLMILNLSGNRIKGFPKDNTNLSKLSAISLSKNAFSVVPRWICDLRNLVVLELPYNRLRDLPVEFERVLPTLRQLDLSFNLFSAIPSCILCHNNRLSYLCLDSNPLVHLPDEISTLHDLTHLSVSNCNQLRRFPDGLGQCTSLRMIRASHCSLEILPTTLIHLTSLKYLDLSHNQFEHFPIVVCFIPRLKVFLYDQQEGRPLDSSESPRGWFSRSNLLYPEGTLDDAPGSTELPDEDEKLMALTLEEALLHQYTTGMKLPAAIGKLSQLVHISLQGNGLFVLPDVFHLMNLKRANLSNNRLRFLPPRFHKCKYMTHLYLQDNQIEKLDETLQQLKTLQVLTLAGNPLISPPIDACSGRKVFPVYEYQQMQKLFDGKFAAGKRPLVKPFSTVSPIRFSYLDKKCKNTRKLSCSADALLRLMCSTLVNALPKESTHNFLLKLGFPPSSIEKLEQEFPGGYNHTKRLLLALETWTGLPLQFDTTTKTMNTSTTSGRSPGLDSSRQGGEVEIDPAEKVPAESRAREEESPNRTQEVAKSFGAQEFQSMNSEGLSSAQLLAYTDLPALLRPTLTGPEASPYRLLHVTYLLDLQALHEVLSFQLLKAQQP</sequence>
<evidence type="ECO:0000259" key="4">
    <source>
        <dbReference type="Pfam" id="PF23598"/>
    </source>
</evidence>
<evidence type="ECO:0000256" key="3">
    <source>
        <dbReference type="SAM" id="MobiDB-lite"/>
    </source>
</evidence>
<keyword evidence="6" id="KW-1185">Reference proteome</keyword>
<feature type="compositionally biased region" description="Basic and acidic residues" evidence="3">
    <location>
        <begin position="836"/>
        <end position="852"/>
    </location>
</feature>
<dbReference type="GO" id="GO:0005737">
    <property type="term" value="C:cytoplasm"/>
    <property type="evidence" value="ECO:0007669"/>
    <property type="project" value="TreeGrafter"/>
</dbReference>
<dbReference type="InterPro" id="IPR001611">
    <property type="entry name" value="Leu-rich_rpt"/>
</dbReference>
<dbReference type="InterPro" id="IPR032675">
    <property type="entry name" value="LRR_dom_sf"/>
</dbReference>
<dbReference type="PRINTS" id="PR00019">
    <property type="entry name" value="LEURICHRPT"/>
</dbReference>
<feature type="compositionally biased region" description="Polar residues" evidence="3">
    <location>
        <begin position="817"/>
        <end position="828"/>
    </location>
</feature>
<dbReference type="AlphaFoldDB" id="A0A1S8WPJ8"/>
<dbReference type="PANTHER" id="PTHR48051:SF54">
    <property type="entry name" value="LEUCINE-RICH REPEAT-CONTAINING PROTEIN"/>
    <property type="match status" value="1"/>
</dbReference>
<dbReference type="Pfam" id="PF13855">
    <property type="entry name" value="LRR_8"/>
    <property type="match status" value="1"/>
</dbReference>
<dbReference type="InterPro" id="IPR003591">
    <property type="entry name" value="Leu-rich_rpt_typical-subtyp"/>
</dbReference>
<name>A0A1S8WPJ8_OPIVI</name>
<organism evidence="5 6">
    <name type="scientific">Opisthorchis viverrini</name>
    <name type="common">Southeast Asian liver fluke</name>
    <dbReference type="NCBI Taxonomy" id="6198"/>
    <lineage>
        <taxon>Eukaryota</taxon>
        <taxon>Metazoa</taxon>
        <taxon>Spiralia</taxon>
        <taxon>Lophotrochozoa</taxon>
        <taxon>Platyhelminthes</taxon>
        <taxon>Trematoda</taxon>
        <taxon>Digenea</taxon>
        <taxon>Opisthorchiida</taxon>
        <taxon>Opisthorchiata</taxon>
        <taxon>Opisthorchiidae</taxon>
        <taxon>Opisthorchis</taxon>
    </lineage>
</organism>
<feature type="domain" description="Disease resistance R13L4/SHOC-2-like LRR" evidence="4">
    <location>
        <begin position="175"/>
        <end position="333"/>
    </location>
</feature>
<dbReference type="Proteomes" id="UP000243686">
    <property type="component" value="Unassembled WGS sequence"/>
</dbReference>
<keyword evidence="1" id="KW-0433">Leucine-rich repeat</keyword>
<dbReference type="InterPro" id="IPR055414">
    <property type="entry name" value="LRR_R13L4/SHOC2-like"/>
</dbReference>
<dbReference type="Gene3D" id="3.80.10.10">
    <property type="entry name" value="Ribonuclease Inhibitor"/>
    <property type="match status" value="4"/>
</dbReference>
<proteinExistence type="predicted"/>
<feature type="region of interest" description="Disordered" evidence="3">
    <location>
        <begin position="808"/>
        <end position="855"/>
    </location>
</feature>
<dbReference type="Pfam" id="PF00560">
    <property type="entry name" value="LRR_1"/>
    <property type="match status" value="2"/>
</dbReference>
<feature type="non-terminal residue" evidence="5">
    <location>
        <position position="930"/>
    </location>
</feature>
<dbReference type="EMBL" id="KV897569">
    <property type="protein sequence ID" value="OON16418.1"/>
    <property type="molecule type" value="Genomic_DNA"/>
</dbReference>
<dbReference type="PANTHER" id="PTHR48051">
    <property type="match status" value="1"/>
</dbReference>
<dbReference type="SMART" id="SM00369">
    <property type="entry name" value="LRR_TYP"/>
    <property type="match status" value="16"/>
</dbReference>
<dbReference type="PROSITE" id="PS51450">
    <property type="entry name" value="LRR"/>
    <property type="match status" value="5"/>
</dbReference>
<accession>A0A1S8WPJ8</accession>
<protein>
    <submittedName>
        <fullName evidence="5">Leucine Rich repeat-containing domain protein</fullName>
    </submittedName>
</protein>
<dbReference type="InterPro" id="IPR050216">
    <property type="entry name" value="LRR_domain-containing"/>
</dbReference>
<reference evidence="5 6" key="1">
    <citation type="submission" date="2015-03" db="EMBL/GenBank/DDBJ databases">
        <title>Draft genome of the nematode, Opisthorchis viverrini.</title>
        <authorList>
            <person name="Mitreva M."/>
        </authorList>
    </citation>
    <scope>NUCLEOTIDE SEQUENCE [LARGE SCALE GENOMIC DNA]</scope>
    <source>
        <strain evidence="5">Khon Kaen</strain>
    </source>
</reference>
<feature type="domain" description="Disease resistance R13L4/SHOC-2-like LRR" evidence="4">
    <location>
        <begin position="54"/>
        <end position="126"/>
    </location>
</feature>
<dbReference type="Pfam" id="PF23598">
    <property type="entry name" value="LRR_14"/>
    <property type="match status" value="2"/>
</dbReference>
<dbReference type="SMART" id="SM00364">
    <property type="entry name" value="LRR_BAC"/>
    <property type="match status" value="11"/>
</dbReference>
<gene>
    <name evidence="5" type="ORF">X801_07770</name>
</gene>
<evidence type="ECO:0000313" key="5">
    <source>
        <dbReference type="EMBL" id="OON16418.1"/>
    </source>
</evidence>
<keyword evidence="2" id="KW-0677">Repeat</keyword>
<dbReference type="SUPFAM" id="SSF52058">
    <property type="entry name" value="L domain-like"/>
    <property type="match status" value="2"/>
</dbReference>